<accession>A0A0B1TJ25</accession>
<dbReference type="EMBL" id="KN549439">
    <property type="protein sequence ID" value="KHJ97548.1"/>
    <property type="molecule type" value="Genomic_DNA"/>
</dbReference>
<dbReference type="Proteomes" id="UP000053660">
    <property type="component" value="Unassembled WGS sequence"/>
</dbReference>
<keyword evidence="4" id="KW-1185">Reference proteome</keyword>
<evidence type="ECO:0000313" key="3">
    <source>
        <dbReference type="EMBL" id="KHJ97548.1"/>
    </source>
</evidence>
<feature type="signal peptide" evidence="2">
    <location>
        <begin position="1"/>
        <end position="18"/>
    </location>
</feature>
<gene>
    <name evidence="3" type="ORF">OESDEN_02483</name>
</gene>
<name>A0A0B1TJ25_OESDE</name>
<feature type="chain" id="PRO_5002066033" description="WAP domain-containing protein" evidence="2">
    <location>
        <begin position="19"/>
        <end position="116"/>
    </location>
</feature>
<organism evidence="3 4">
    <name type="scientific">Oesophagostomum dentatum</name>
    <name type="common">Nodular worm</name>
    <dbReference type="NCBI Taxonomy" id="61180"/>
    <lineage>
        <taxon>Eukaryota</taxon>
        <taxon>Metazoa</taxon>
        <taxon>Ecdysozoa</taxon>
        <taxon>Nematoda</taxon>
        <taxon>Chromadorea</taxon>
        <taxon>Rhabditida</taxon>
        <taxon>Rhabditina</taxon>
        <taxon>Rhabditomorpha</taxon>
        <taxon>Strongyloidea</taxon>
        <taxon>Strongylidae</taxon>
        <taxon>Oesophagostomum</taxon>
    </lineage>
</organism>
<feature type="region of interest" description="Disordered" evidence="1">
    <location>
        <begin position="94"/>
        <end position="116"/>
    </location>
</feature>
<dbReference type="AlphaFoldDB" id="A0A0B1TJ25"/>
<proteinExistence type="predicted"/>
<dbReference type="OrthoDB" id="5846596at2759"/>
<evidence type="ECO:0000256" key="1">
    <source>
        <dbReference type="SAM" id="MobiDB-lite"/>
    </source>
</evidence>
<evidence type="ECO:0000313" key="4">
    <source>
        <dbReference type="Proteomes" id="UP000053660"/>
    </source>
</evidence>
<evidence type="ECO:0000256" key="2">
    <source>
        <dbReference type="SAM" id="SignalP"/>
    </source>
</evidence>
<reference evidence="3 4" key="1">
    <citation type="submission" date="2014-03" db="EMBL/GenBank/DDBJ databases">
        <title>Draft genome of the hookworm Oesophagostomum dentatum.</title>
        <authorList>
            <person name="Mitreva M."/>
        </authorList>
    </citation>
    <scope>NUCLEOTIDE SEQUENCE [LARGE SCALE GENOMIC DNA]</scope>
    <source>
        <strain evidence="3 4">OD-Hann</strain>
    </source>
</reference>
<sequence length="116" mass="13070">MWCAAIVLVLSFLRETLSAPVEKPVLLFSCPRNAECYASPPNCVDDCNAAVSMRHSNGTTTFNITMLSGLQGYVALLMRNNKKDFVQKNQFENKLKDMEDKKDDDDDDDKKDSDEV</sequence>
<keyword evidence="2" id="KW-0732">Signal</keyword>
<protein>
    <recommendedName>
        <fullName evidence="5">WAP domain-containing protein</fullName>
    </recommendedName>
</protein>
<evidence type="ECO:0008006" key="5">
    <source>
        <dbReference type="Google" id="ProtNLM"/>
    </source>
</evidence>